<dbReference type="InterPro" id="IPR013785">
    <property type="entry name" value="Aldolase_TIM"/>
</dbReference>
<dbReference type="SUPFAM" id="SSF51366">
    <property type="entry name" value="Ribulose-phoshate binding barrel"/>
    <property type="match status" value="1"/>
</dbReference>
<reference evidence="3 4" key="1">
    <citation type="journal article" date="2016" name="Nat. Commun.">
        <title>Thousands of microbial genomes shed light on interconnected biogeochemical processes in an aquifer system.</title>
        <authorList>
            <person name="Anantharaman K."/>
            <person name="Brown C.T."/>
            <person name="Hug L.A."/>
            <person name="Sharon I."/>
            <person name="Castelle C.J."/>
            <person name="Probst A.J."/>
            <person name="Thomas B.C."/>
            <person name="Singh A."/>
            <person name="Wilkins M.J."/>
            <person name="Karaoz U."/>
            <person name="Brodie E.L."/>
            <person name="Williams K.H."/>
            <person name="Hubbard S.S."/>
            <person name="Banfield J.F."/>
        </authorList>
    </citation>
    <scope>NUCLEOTIDE SEQUENCE [LARGE SCALE GENOMIC DNA]</scope>
</reference>
<dbReference type="GO" id="GO:0005975">
    <property type="term" value="P:carbohydrate metabolic process"/>
    <property type="evidence" value="ECO:0007669"/>
    <property type="project" value="InterPro"/>
</dbReference>
<evidence type="ECO:0000256" key="2">
    <source>
        <dbReference type="ARBA" id="ARBA00023235"/>
    </source>
</evidence>
<name>A0A1F5E3X9_9BACT</name>
<proteinExistence type="predicted"/>
<dbReference type="InterPro" id="IPR000056">
    <property type="entry name" value="Ribul_P_3_epim-like"/>
</dbReference>
<dbReference type="STRING" id="1797457.A2160_00425"/>
<dbReference type="Pfam" id="PF00834">
    <property type="entry name" value="Ribul_P_3_epim"/>
    <property type="match status" value="1"/>
</dbReference>
<keyword evidence="2" id="KW-0413">Isomerase</keyword>
<comment type="caution">
    <text evidence="3">The sequence shown here is derived from an EMBL/GenBank/DDBJ whole genome shotgun (WGS) entry which is preliminary data.</text>
</comment>
<dbReference type="EMBL" id="MEZK01000027">
    <property type="protein sequence ID" value="OGD62016.1"/>
    <property type="molecule type" value="Genomic_DNA"/>
</dbReference>
<evidence type="ECO:0008006" key="5">
    <source>
        <dbReference type="Google" id="ProtNLM"/>
    </source>
</evidence>
<dbReference type="GO" id="GO:0016857">
    <property type="term" value="F:racemase and epimerase activity, acting on carbohydrates and derivatives"/>
    <property type="evidence" value="ECO:0007669"/>
    <property type="project" value="InterPro"/>
</dbReference>
<gene>
    <name evidence="3" type="ORF">A2160_00425</name>
</gene>
<keyword evidence="1" id="KW-0479">Metal-binding</keyword>
<dbReference type="PANTHER" id="PTHR11749">
    <property type="entry name" value="RIBULOSE-5-PHOSPHATE-3-EPIMERASE"/>
    <property type="match status" value="1"/>
</dbReference>
<evidence type="ECO:0000256" key="1">
    <source>
        <dbReference type="ARBA" id="ARBA00022723"/>
    </source>
</evidence>
<evidence type="ECO:0000313" key="4">
    <source>
        <dbReference type="Proteomes" id="UP000177006"/>
    </source>
</evidence>
<evidence type="ECO:0000313" key="3">
    <source>
        <dbReference type="EMBL" id="OGD62016.1"/>
    </source>
</evidence>
<organism evidence="3 4">
    <name type="scientific">Candidatus Beckwithbacteria bacterium RBG_13_42_9</name>
    <dbReference type="NCBI Taxonomy" id="1797457"/>
    <lineage>
        <taxon>Bacteria</taxon>
        <taxon>Candidatus Beckwithiibacteriota</taxon>
    </lineage>
</organism>
<protein>
    <recommendedName>
        <fullName evidence="5">Ribulose-phosphate 3-epimerase</fullName>
    </recommendedName>
</protein>
<dbReference type="AlphaFoldDB" id="A0A1F5E3X9"/>
<dbReference type="Proteomes" id="UP000177006">
    <property type="component" value="Unassembled WGS sequence"/>
</dbReference>
<dbReference type="GO" id="GO:0046872">
    <property type="term" value="F:metal ion binding"/>
    <property type="evidence" value="ECO:0007669"/>
    <property type="project" value="UniProtKB-KW"/>
</dbReference>
<dbReference type="Gene3D" id="3.20.20.70">
    <property type="entry name" value="Aldolase class I"/>
    <property type="match status" value="1"/>
</dbReference>
<dbReference type="InterPro" id="IPR011060">
    <property type="entry name" value="RibuloseP-bd_barrel"/>
</dbReference>
<accession>A0A1F5E3X9</accession>
<sequence>MQIIPTILVQTKTEWQNEIRRLANIFSRVQIDVIDGQFAANTTVSFNDMGDLPEAAKDFHLMVVEPINWVEKCRGKGASLVIGQIEKMSDQKKFIEMVKLGNMKAGLALDLETEVDKLDKSAINLADHILLMSVKAGFSGQLFDERVLAKIKIVRQMVGEGIEISVDGGINETNIRSVVQAGANVVYLGKTILEADDVENKLSELRKAISYV</sequence>